<evidence type="ECO:0000313" key="2">
    <source>
        <dbReference type="EMBL" id="OCH88343.1"/>
    </source>
</evidence>
<evidence type="ECO:0000313" key="3">
    <source>
        <dbReference type="Proteomes" id="UP000250043"/>
    </source>
</evidence>
<keyword evidence="3" id="KW-1185">Reference proteome</keyword>
<feature type="compositionally biased region" description="Low complexity" evidence="1">
    <location>
        <begin position="86"/>
        <end position="105"/>
    </location>
</feature>
<protein>
    <submittedName>
        <fullName evidence="2">Uncharacterized protein</fullName>
    </submittedName>
</protein>
<feature type="compositionally biased region" description="Basic residues" evidence="1">
    <location>
        <begin position="137"/>
        <end position="155"/>
    </location>
</feature>
<accession>A0A8E2AQ58</accession>
<dbReference type="AlphaFoldDB" id="A0A8E2AQ58"/>
<organism evidence="2 3">
    <name type="scientific">Obba rivulosa</name>
    <dbReference type="NCBI Taxonomy" id="1052685"/>
    <lineage>
        <taxon>Eukaryota</taxon>
        <taxon>Fungi</taxon>
        <taxon>Dikarya</taxon>
        <taxon>Basidiomycota</taxon>
        <taxon>Agaricomycotina</taxon>
        <taxon>Agaricomycetes</taxon>
        <taxon>Polyporales</taxon>
        <taxon>Gelatoporiaceae</taxon>
        <taxon>Obba</taxon>
    </lineage>
</organism>
<gene>
    <name evidence="2" type="ORF">OBBRIDRAFT_813690</name>
</gene>
<dbReference type="EMBL" id="KV722455">
    <property type="protein sequence ID" value="OCH88343.1"/>
    <property type="molecule type" value="Genomic_DNA"/>
</dbReference>
<sequence length="243" mass="26896">MRALTIDLDDDLYGRKLSLEAAATRPCIVPGNALHLIDDDPAPRPHTPPSAIVPADPPPPARPAPRVRFRSRVRITSGLHKHRRAASGGTPGSSASDSPSSSISAPLRYQADEHGAWGPLGKRLSAYAGAGWQKRGAAPRHKAERVRGARGHGHGHAGGEGADERTPLVRDARRTAYVDPYGDIREGDEEDDEERAMRAAALRREHDAVFGKWPWRLFNRHWWWWQFEPVLCCCCPDDSDYDE</sequence>
<evidence type="ECO:0000256" key="1">
    <source>
        <dbReference type="SAM" id="MobiDB-lite"/>
    </source>
</evidence>
<reference evidence="2 3" key="1">
    <citation type="submission" date="2016-07" db="EMBL/GenBank/DDBJ databases">
        <title>Draft genome of the white-rot fungus Obba rivulosa 3A-2.</title>
        <authorList>
            <consortium name="DOE Joint Genome Institute"/>
            <person name="Miettinen O."/>
            <person name="Riley R."/>
            <person name="Acob R."/>
            <person name="Barry K."/>
            <person name="Cullen D."/>
            <person name="De Vries R."/>
            <person name="Hainaut M."/>
            <person name="Hatakka A."/>
            <person name="Henrissat B."/>
            <person name="Hilden K."/>
            <person name="Kuo R."/>
            <person name="Labutti K."/>
            <person name="Lipzen A."/>
            <person name="Makela M.R."/>
            <person name="Sandor L."/>
            <person name="Spatafora J.W."/>
            <person name="Grigoriev I.V."/>
            <person name="Hibbett D.S."/>
        </authorList>
    </citation>
    <scope>NUCLEOTIDE SEQUENCE [LARGE SCALE GENOMIC DNA]</scope>
    <source>
        <strain evidence="2 3">3A-2</strain>
    </source>
</reference>
<proteinExistence type="predicted"/>
<feature type="region of interest" description="Disordered" evidence="1">
    <location>
        <begin position="133"/>
        <end position="165"/>
    </location>
</feature>
<feature type="region of interest" description="Disordered" evidence="1">
    <location>
        <begin position="36"/>
        <end position="105"/>
    </location>
</feature>
<feature type="compositionally biased region" description="Basic residues" evidence="1">
    <location>
        <begin position="65"/>
        <end position="85"/>
    </location>
</feature>
<dbReference type="OrthoDB" id="3270420at2759"/>
<dbReference type="Proteomes" id="UP000250043">
    <property type="component" value="Unassembled WGS sequence"/>
</dbReference>
<name>A0A8E2AQ58_9APHY</name>